<dbReference type="AlphaFoldDB" id="X1F4A3"/>
<evidence type="ECO:0000256" key="1">
    <source>
        <dbReference type="SAM" id="Phobius"/>
    </source>
</evidence>
<keyword evidence="1" id="KW-0812">Transmembrane</keyword>
<dbReference type="EMBL" id="BARU01003784">
    <property type="protein sequence ID" value="GAH27400.1"/>
    <property type="molecule type" value="Genomic_DNA"/>
</dbReference>
<accession>X1F4A3</accession>
<organism evidence="2">
    <name type="scientific">marine sediment metagenome</name>
    <dbReference type="NCBI Taxonomy" id="412755"/>
    <lineage>
        <taxon>unclassified sequences</taxon>
        <taxon>metagenomes</taxon>
        <taxon>ecological metagenomes</taxon>
    </lineage>
</organism>
<name>X1F4A3_9ZZZZ</name>
<proteinExistence type="predicted"/>
<comment type="caution">
    <text evidence="2">The sequence shown here is derived from an EMBL/GenBank/DDBJ whole genome shotgun (WGS) entry which is preliminary data.</text>
</comment>
<keyword evidence="1" id="KW-1133">Transmembrane helix</keyword>
<evidence type="ECO:0000313" key="2">
    <source>
        <dbReference type="EMBL" id="GAH27400.1"/>
    </source>
</evidence>
<reference evidence="2" key="1">
    <citation type="journal article" date="2014" name="Front. Microbiol.">
        <title>High frequency of phylogenetically diverse reductive dehalogenase-homologous genes in deep subseafloor sedimentary metagenomes.</title>
        <authorList>
            <person name="Kawai M."/>
            <person name="Futagami T."/>
            <person name="Toyoda A."/>
            <person name="Takaki Y."/>
            <person name="Nishi S."/>
            <person name="Hori S."/>
            <person name="Arai W."/>
            <person name="Tsubouchi T."/>
            <person name="Morono Y."/>
            <person name="Uchiyama I."/>
            <person name="Ito T."/>
            <person name="Fujiyama A."/>
            <person name="Inagaki F."/>
            <person name="Takami H."/>
        </authorList>
    </citation>
    <scope>NUCLEOTIDE SEQUENCE</scope>
    <source>
        <strain evidence="2">Expedition CK06-06</strain>
    </source>
</reference>
<protein>
    <submittedName>
        <fullName evidence="2">Uncharacterized protein</fullName>
    </submittedName>
</protein>
<gene>
    <name evidence="2" type="ORF">S03H2_07971</name>
</gene>
<keyword evidence="1" id="KW-0472">Membrane</keyword>
<sequence>MDPNFGKNIFFIIGLVGAILALVGYLGTWYFGQQVEAIAPYMQKIRTATATVEVSILSEEKIYTNYMDRGGYITFKKNNQTLLTMSSTKCTAKQTGEGKVIYSAIFDMYAKDKAVGKPVNFIKDSDYIQIEFVPMPEKSKVLSGEAICTFNNNVRIEITILPQEIKEKIISVSDLKDVFLEFEKVK</sequence>
<feature type="transmembrane region" description="Helical" evidence="1">
    <location>
        <begin position="9"/>
        <end position="32"/>
    </location>
</feature>